<dbReference type="PANTHER" id="PTHR19134">
    <property type="entry name" value="RECEPTOR-TYPE TYROSINE-PROTEIN PHOSPHATASE"/>
    <property type="match status" value="1"/>
</dbReference>
<comment type="similarity">
    <text evidence="1">Belongs to the protein-tyrosine phosphatase family. Non-receptor class subfamily.</text>
</comment>
<dbReference type="InterPro" id="IPR000387">
    <property type="entry name" value="Tyr_Pase_dom"/>
</dbReference>
<dbReference type="PROSITE" id="PS50056">
    <property type="entry name" value="TYR_PHOSPHATASE_2"/>
    <property type="match status" value="1"/>
</dbReference>
<evidence type="ECO:0000259" key="3">
    <source>
        <dbReference type="PROSITE" id="PS50056"/>
    </source>
</evidence>
<dbReference type="SMART" id="SM00194">
    <property type="entry name" value="PTPc"/>
    <property type="match status" value="1"/>
</dbReference>
<organism evidence="4 5">
    <name type="scientific">[Candida] subhashii</name>
    <dbReference type="NCBI Taxonomy" id="561895"/>
    <lineage>
        <taxon>Eukaryota</taxon>
        <taxon>Fungi</taxon>
        <taxon>Dikarya</taxon>
        <taxon>Ascomycota</taxon>
        <taxon>Saccharomycotina</taxon>
        <taxon>Pichiomycetes</taxon>
        <taxon>Debaryomycetaceae</taxon>
        <taxon>Spathaspora</taxon>
    </lineage>
</organism>
<dbReference type="PANTHER" id="PTHR19134:SF449">
    <property type="entry name" value="TYROSINE-PROTEIN PHOSPHATASE 1"/>
    <property type="match status" value="1"/>
</dbReference>
<accession>A0A8J5QCL5</accession>
<dbReference type="SMART" id="SM00404">
    <property type="entry name" value="PTPc_motif"/>
    <property type="match status" value="1"/>
</dbReference>
<dbReference type="PROSITE" id="PS50055">
    <property type="entry name" value="TYR_PHOSPHATASE_PTP"/>
    <property type="match status" value="1"/>
</dbReference>
<gene>
    <name evidence="4" type="ORF">J8A68_005507</name>
</gene>
<dbReference type="InterPro" id="IPR003595">
    <property type="entry name" value="Tyr_Pase_cat"/>
</dbReference>
<sequence>MVKCDRYWPELNEEWNFNDQNIKDGIDIPNLSIKNIDETLDSNGDYILTTMELTSNETVKRVYHFYYFKWADAKVPPSIEPLYNISEDIENIRQMSSNPPPIPIVHCSAGVGRSGTFIAFDYLFRDSNKFIDLLSKKDYDDDDGPGSDNDDPIYQTVYELRAHRMMMVQTIYQYNFLYETARGVYNKRRRSPV</sequence>
<dbReference type="AlphaFoldDB" id="A0A8J5QCL5"/>
<evidence type="ECO:0000256" key="1">
    <source>
        <dbReference type="ARBA" id="ARBA00009649"/>
    </source>
</evidence>
<dbReference type="GO" id="GO:0004725">
    <property type="term" value="F:protein tyrosine phosphatase activity"/>
    <property type="evidence" value="ECO:0007669"/>
    <property type="project" value="InterPro"/>
</dbReference>
<evidence type="ECO:0000313" key="4">
    <source>
        <dbReference type="EMBL" id="KAG7660987.1"/>
    </source>
</evidence>
<dbReference type="InterPro" id="IPR000242">
    <property type="entry name" value="PTP_cat"/>
</dbReference>
<feature type="domain" description="Tyrosine specific protein phosphatases" evidence="3">
    <location>
        <begin position="83"/>
        <end position="175"/>
    </location>
</feature>
<name>A0A8J5QCL5_9ASCO</name>
<keyword evidence="5" id="KW-1185">Reference proteome</keyword>
<dbReference type="RefSeq" id="XP_049261220.1">
    <property type="nucleotide sequence ID" value="XM_049409581.1"/>
</dbReference>
<feature type="domain" description="Tyrosine-protein phosphatase" evidence="2">
    <location>
        <begin position="1"/>
        <end position="184"/>
    </location>
</feature>
<dbReference type="Proteomes" id="UP000694255">
    <property type="component" value="Unassembled WGS sequence"/>
</dbReference>
<comment type="caution">
    <text evidence="4">The sequence shown here is derived from an EMBL/GenBank/DDBJ whole genome shotgun (WGS) entry which is preliminary data.</text>
</comment>
<proteinExistence type="inferred from homology"/>
<evidence type="ECO:0000313" key="5">
    <source>
        <dbReference type="Proteomes" id="UP000694255"/>
    </source>
</evidence>
<dbReference type="OrthoDB" id="10253954at2759"/>
<protein>
    <submittedName>
        <fullName evidence="4">PTP1</fullName>
    </submittedName>
</protein>
<dbReference type="Pfam" id="PF00102">
    <property type="entry name" value="Y_phosphatase"/>
    <property type="match status" value="1"/>
</dbReference>
<dbReference type="InterPro" id="IPR016130">
    <property type="entry name" value="Tyr_Pase_AS"/>
</dbReference>
<dbReference type="EMBL" id="JAGSYN010000271">
    <property type="protein sequence ID" value="KAG7660987.1"/>
    <property type="molecule type" value="Genomic_DNA"/>
</dbReference>
<reference evidence="4 5" key="1">
    <citation type="journal article" date="2021" name="DNA Res.">
        <title>Genome analysis of Candida subhashii reveals its hybrid nature and dual mitochondrial genome conformations.</title>
        <authorList>
            <person name="Mixao V."/>
            <person name="Hegedusova E."/>
            <person name="Saus E."/>
            <person name="Pryszcz L.P."/>
            <person name="Cillingova A."/>
            <person name="Nosek J."/>
            <person name="Gabaldon T."/>
        </authorList>
    </citation>
    <scope>NUCLEOTIDE SEQUENCE [LARGE SCALE GENOMIC DNA]</scope>
    <source>
        <strain evidence="4 5">CBS 10753</strain>
    </source>
</reference>
<dbReference type="InterPro" id="IPR050348">
    <property type="entry name" value="Protein-Tyr_Phosphatase"/>
</dbReference>
<dbReference type="GeneID" id="73472307"/>
<dbReference type="PROSITE" id="PS00383">
    <property type="entry name" value="TYR_PHOSPHATASE_1"/>
    <property type="match status" value="1"/>
</dbReference>
<evidence type="ECO:0000259" key="2">
    <source>
        <dbReference type="PROSITE" id="PS50055"/>
    </source>
</evidence>